<dbReference type="InterPro" id="IPR014031">
    <property type="entry name" value="Ketoacyl_synth_C"/>
</dbReference>
<dbReference type="Pfam" id="PF00550">
    <property type="entry name" value="PP-binding"/>
    <property type="match status" value="2"/>
</dbReference>
<dbReference type="PROSITE" id="PS50075">
    <property type="entry name" value="CARRIER"/>
    <property type="match status" value="2"/>
</dbReference>
<dbReference type="InterPro" id="IPR000873">
    <property type="entry name" value="AMP-dep_synth/lig_dom"/>
</dbReference>
<accession>A0ABT3DM45</accession>
<comment type="similarity">
    <text evidence="2">Belongs to the ATP-dependent AMP-binding enzyme family.</text>
</comment>
<dbReference type="Pfam" id="PF00501">
    <property type="entry name" value="AMP-binding"/>
    <property type="match status" value="1"/>
</dbReference>
<dbReference type="PANTHER" id="PTHR45527:SF1">
    <property type="entry name" value="FATTY ACID SYNTHASE"/>
    <property type="match status" value="1"/>
</dbReference>
<evidence type="ECO:0000256" key="5">
    <source>
        <dbReference type="ARBA" id="ARBA00022679"/>
    </source>
</evidence>
<dbReference type="Pfam" id="PF02801">
    <property type="entry name" value="Ketoacyl-synt_C"/>
    <property type="match status" value="1"/>
</dbReference>
<dbReference type="Gene3D" id="1.10.1240.100">
    <property type="match status" value="1"/>
</dbReference>
<dbReference type="Gene3D" id="3.30.70.3290">
    <property type="match status" value="1"/>
</dbReference>
<dbReference type="Gene3D" id="2.30.38.10">
    <property type="entry name" value="Luciferase, Domain 3"/>
    <property type="match status" value="1"/>
</dbReference>
<feature type="domain" description="Carrier" evidence="6">
    <location>
        <begin position="2328"/>
        <end position="2404"/>
    </location>
</feature>
<evidence type="ECO:0000256" key="3">
    <source>
        <dbReference type="ARBA" id="ARBA00022450"/>
    </source>
</evidence>
<dbReference type="InterPro" id="IPR036736">
    <property type="entry name" value="ACP-like_sf"/>
</dbReference>
<evidence type="ECO:0000256" key="2">
    <source>
        <dbReference type="ARBA" id="ARBA00006432"/>
    </source>
</evidence>
<evidence type="ECO:0000313" key="8">
    <source>
        <dbReference type="EMBL" id="MCV9888135.1"/>
    </source>
</evidence>
<evidence type="ECO:0000313" key="9">
    <source>
        <dbReference type="Proteomes" id="UP001526147"/>
    </source>
</evidence>
<dbReference type="Pfam" id="PF00668">
    <property type="entry name" value="Condensation"/>
    <property type="match status" value="1"/>
</dbReference>
<dbReference type="Gene3D" id="3.40.50.980">
    <property type="match status" value="2"/>
</dbReference>
<evidence type="ECO:0000259" key="7">
    <source>
        <dbReference type="PROSITE" id="PS52004"/>
    </source>
</evidence>
<dbReference type="Pfam" id="PF16197">
    <property type="entry name" value="KAsynt_C_assoc"/>
    <property type="match status" value="1"/>
</dbReference>
<comment type="cofactor">
    <cofactor evidence="1">
        <name>pantetheine 4'-phosphate</name>
        <dbReference type="ChEBI" id="CHEBI:47942"/>
    </cofactor>
</comment>
<dbReference type="InterPro" id="IPR014030">
    <property type="entry name" value="Ketoacyl_synth_N"/>
</dbReference>
<feature type="domain" description="Carrier" evidence="6">
    <location>
        <begin position="986"/>
        <end position="1062"/>
    </location>
</feature>
<dbReference type="Pfam" id="PF13193">
    <property type="entry name" value="AMP-binding_C"/>
    <property type="match status" value="1"/>
</dbReference>
<dbReference type="InterPro" id="IPR023213">
    <property type="entry name" value="CAT-like_dom_sf"/>
</dbReference>
<keyword evidence="5" id="KW-0808">Transferase</keyword>
<evidence type="ECO:0000256" key="4">
    <source>
        <dbReference type="ARBA" id="ARBA00022553"/>
    </source>
</evidence>
<dbReference type="SMART" id="SM00823">
    <property type="entry name" value="PKS_PP"/>
    <property type="match status" value="2"/>
</dbReference>
<dbReference type="InterPro" id="IPR025110">
    <property type="entry name" value="AMP-bd_C"/>
</dbReference>
<dbReference type="CDD" id="cd08953">
    <property type="entry name" value="KR_2_SDR_x"/>
    <property type="match status" value="1"/>
</dbReference>
<dbReference type="PANTHER" id="PTHR45527">
    <property type="entry name" value="NONRIBOSOMAL PEPTIDE SYNTHETASE"/>
    <property type="match status" value="1"/>
</dbReference>
<dbReference type="InterPro" id="IPR020841">
    <property type="entry name" value="PKS_Beta-ketoAc_synthase_dom"/>
</dbReference>
<comment type="caution">
    <text evidence="8">The sequence shown here is derived from an EMBL/GenBank/DDBJ whole genome shotgun (WGS) entry which is preliminary data.</text>
</comment>
<dbReference type="PROSITE" id="PS00455">
    <property type="entry name" value="AMP_BINDING"/>
    <property type="match status" value="1"/>
</dbReference>
<dbReference type="InterPro" id="IPR020845">
    <property type="entry name" value="AMP-binding_CS"/>
</dbReference>
<name>A0ABT3DM45_9BACI</name>
<dbReference type="InterPro" id="IPR045851">
    <property type="entry name" value="AMP-bd_C_sf"/>
</dbReference>
<dbReference type="SUPFAM" id="SSF47336">
    <property type="entry name" value="ACP-like"/>
    <property type="match status" value="2"/>
</dbReference>
<dbReference type="SUPFAM" id="SSF53901">
    <property type="entry name" value="Thiolase-like"/>
    <property type="match status" value="1"/>
</dbReference>
<reference evidence="8 9" key="1">
    <citation type="submission" date="2022-10" db="EMBL/GenBank/DDBJ databases">
        <title>Draft genome assembly of moderately radiation resistant bacterium Metabacillus halosaccharovorans.</title>
        <authorList>
            <person name="Pal S."/>
            <person name="Gopinathan A."/>
        </authorList>
    </citation>
    <scope>NUCLEOTIDE SEQUENCE [LARGE SCALE GENOMIC DNA]</scope>
    <source>
        <strain evidence="8 9">VITHBRA001</strain>
    </source>
</reference>
<dbReference type="PROSITE" id="PS52004">
    <property type="entry name" value="KS3_2"/>
    <property type="match status" value="1"/>
</dbReference>
<dbReference type="SUPFAM" id="SSF52777">
    <property type="entry name" value="CoA-dependent acyltransferases"/>
    <property type="match status" value="2"/>
</dbReference>
<dbReference type="RefSeq" id="WP_264144323.1">
    <property type="nucleotide sequence ID" value="NZ_JAOYEY010000049.1"/>
</dbReference>
<evidence type="ECO:0000256" key="1">
    <source>
        <dbReference type="ARBA" id="ARBA00001957"/>
    </source>
</evidence>
<dbReference type="SMART" id="SM00825">
    <property type="entry name" value="PKS_KS"/>
    <property type="match status" value="1"/>
</dbReference>
<dbReference type="Gene3D" id="3.30.559.10">
    <property type="entry name" value="Chloramphenicol acetyltransferase-like domain"/>
    <property type="match status" value="1"/>
</dbReference>
<dbReference type="SUPFAM" id="SSF51735">
    <property type="entry name" value="NAD(P)-binding Rossmann-fold domains"/>
    <property type="match status" value="2"/>
</dbReference>
<dbReference type="InterPro" id="IPR020806">
    <property type="entry name" value="PKS_PP-bd"/>
</dbReference>
<dbReference type="Gene3D" id="1.10.1200.10">
    <property type="entry name" value="ACP-like"/>
    <property type="match status" value="2"/>
</dbReference>
<dbReference type="InterPro" id="IPR013968">
    <property type="entry name" value="PKS_KR"/>
</dbReference>
<dbReference type="InterPro" id="IPR009081">
    <property type="entry name" value="PP-bd_ACP"/>
</dbReference>
<organism evidence="8 9">
    <name type="scientific">Metabacillus halosaccharovorans</name>
    <dbReference type="NCBI Taxonomy" id="930124"/>
    <lineage>
        <taxon>Bacteria</taxon>
        <taxon>Bacillati</taxon>
        <taxon>Bacillota</taxon>
        <taxon>Bacilli</taxon>
        <taxon>Bacillales</taxon>
        <taxon>Bacillaceae</taxon>
        <taxon>Metabacillus</taxon>
    </lineage>
</organism>
<dbReference type="InterPro" id="IPR018201">
    <property type="entry name" value="Ketoacyl_synth_AS"/>
</dbReference>
<dbReference type="PROSITE" id="PS00606">
    <property type="entry name" value="KS3_1"/>
    <property type="match status" value="1"/>
</dbReference>
<keyword evidence="3" id="KW-0596">Phosphopantetheine</keyword>
<dbReference type="SMART" id="SM00822">
    <property type="entry name" value="PKS_KR"/>
    <property type="match status" value="1"/>
</dbReference>
<evidence type="ECO:0000259" key="6">
    <source>
        <dbReference type="PROSITE" id="PS50075"/>
    </source>
</evidence>
<dbReference type="InterPro" id="IPR010071">
    <property type="entry name" value="AA_adenyl_dom"/>
</dbReference>
<dbReference type="Pfam" id="PF00109">
    <property type="entry name" value="ketoacyl-synt"/>
    <property type="match status" value="1"/>
</dbReference>
<dbReference type="Gene3D" id="3.30.559.30">
    <property type="entry name" value="Nonribosomal peptide synthetase, condensation domain"/>
    <property type="match status" value="1"/>
</dbReference>
<dbReference type="InterPro" id="IPR016039">
    <property type="entry name" value="Thiolase-like"/>
</dbReference>
<feature type="domain" description="Ketosynthase family 3 (KS3)" evidence="7">
    <location>
        <begin position="1083"/>
        <end position="1499"/>
    </location>
</feature>
<dbReference type="Gene3D" id="3.40.47.10">
    <property type="match status" value="1"/>
</dbReference>
<dbReference type="Gene3D" id="3.40.50.720">
    <property type="entry name" value="NAD(P)-binding Rossmann-like Domain"/>
    <property type="match status" value="1"/>
</dbReference>
<protein>
    <submittedName>
        <fullName evidence="8">Amino acid adenylation domain-containing protein</fullName>
    </submittedName>
</protein>
<dbReference type="InterPro" id="IPR036291">
    <property type="entry name" value="NAD(P)-bd_dom_sf"/>
</dbReference>
<keyword evidence="9" id="KW-1185">Reference proteome</keyword>
<gene>
    <name evidence="8" type="ORF">OIH86_21035</name>
</gene>
<sequence length="2422" mass="273565">MTQQKTNSLIEDIIALSPTQEGILYHCLKEPELPLYISQVMLQVEGTMVKVQLEQALDIVSQENECLRSVFRWEKINQPVQIVMKKMAVKIEEEDISVLSAAEKEHQIEIIKRREQKKGFDLTKGPLLRIVLCREDVGKYHILLQFHHIILDGWSLGLMLSEWFKAYDQITKNEIVKKQNKPKYKSYIKWLQNYNHQQAGEFWKQELNTFSTYTKLPTRSQSKQLDKNVEHESLSMEEIMPKIEAFSKAYGVTVNAVINAAWGLMLQRYNNSDEAIFGLTVSGRPEELIGVEQMVGLFINTIPVIVKSEGNLTAVNYVRNVHQQLIRLKEVEHLPLSDIQSVVQRSGTEPLFNHFLVFENYPLDQQLSEGNYTGFTITGYEEAEVNHYELTVSFLLAGKPELKLDYQADLFDRQTIQKMAKHFFVVLDQITTRPDEKLSSIELVTGDERNQLLQKFNQTETFYHNQEKTVYELFVQQAQATPELPAVVYNDDQIIYRELAARAEHLAKHLLQQGEGEGSIVAILMDWSTDMITAIMGVLGSGSAYLPIDPHYPEERIRYIISNSQVQTIVTSEQYLEMAGSMAASTVIIKHGNCQTFNHVPRSTQEDTDKKSVDVSLAYVIYTSGSTGRPKGVMIDQQAFTEFVLWAVEEYEHKVGYQVLLSNSYAFDSSVQQIFPPLVSGGTLHLLNPNTRKDAKKYLQYLKQHKINNLDEIPVVMNVLVEQAEEEDEIPVLPALTSLSLGSEYVPISLVRKCKKLLNFNGKIINGYGPAETTVETCTYHFAGDDENEISLVGKPRSNLTVYILDKDHRLCPVGVPGEICVSGIGLSKGYLNQSELTDERFIPNPFSDVPGVKMYKTGDAGQWLPDGNVQYIGRIDNQVKIRGYRVEPGEIEDALLQHPLILDAVVVVQGNKQNHPVLCAFLKSAKKPEIRDLRTFLGSNLPDYMIPALYQYVEEYPKTPNGKINRQALEQFDIEHDQGHQDNSVPRNELDSKLVEIWKSILNHPSIGIHSNFFELGGNSIQLMRIYSKIKKEMPDISLEISDFFTYHTIAELSDYLAEPTKNSGTESIDFVKDQQNTEMNNKDIAIIGIGIRLPGITGPDAFWELLKEGRETIKEIPQSRKKLDPTGYKGKNYLRYGYLEGIDEFDPQFFDISPKIAKYMEPNQRMMLETTYHTLEDAGYTREQVKNRSVGVFMGAVLPTYHQYLDVKIDELFASNLPANLAGRLSYHFGFNGPSLVIDTACSSSLVALHTAIQSLRNKECEMAMVGGIHLDISPVNREEAMESSIVSPTESCKPFSNEADGTIGGEGCICVLLKPVEQALHDHDRIYSVIKGSAVVQDGARSNGITSPSPDAQAETLLHAWKDAGIDPSTISYIEAHGTGTKIGDPIEIKGIQKAYQSYTDQNQFIGLGSVKSNIGHLDSAAGLAGLAKAALSLKHNLIPATLHASSLNSFIHFEQSPVFVNTELRPLTSQSTHPARAGVSSFGLSGTNVHVVLEKSETTPSETAEVKTKQDKGPYLITVSESSERLLTKKIDDLHSYLEERNDHLLQDLSYTLNCRRSQQRYRFSTVVQNGSELSNKLVMMTNADIYETKQPKPVTVLLQDYQEGSEKLFAELCQSGFLRSEEVEEYNKYIANYSDQDYLKRIVSYLSFLIGMTKLLSRTGLNFSVTGLGVGAAAADILDGSTTLAEIVKNINKYENDALIRHEIKKEDTILSVGLRPSEEFYLDEKNEGKIEVFPLEKGKASFLTTLSHLYQTGHNFSFEAIQSGNVISLPVYPFERKSYWFDMSQVRNKPKNMTHYSKNETKEEDPLLHQLVWTPVELIKEKKRKIDGSILIAGHNDDLQNRLAERLRNDGLTVVKINYGTRFNQLNQEEFEINILNPLDLENVLCVLEKDGHKIGAYVRLPEHNLNVNSQDPIYRLPGQFASIVDKHVQPVSDLGKQLGLRSKEKPIFLFQLTLNTDKIVPGDSPVNPMQSFTVSLNRNLNQEYEQLNSYCIDFSENEQTPEMIADCMYEEVMWEQQLKESAYRSGIRYVKQLQRQKITVPPREAFRNDGIYLVTGGTGGIGMEICHSIATNIHATLLIIGRTEHEKLNQTQLDSLNQLSDMGAKVEYYTTDIADYESLRLVIEKIKTTYGRVDGVIHTAGLKGKRVSLQDATLDDFHEVYDAKVYGTVFLDLLLSDQMLDFFFLFSSVDAVLPEANQSPYSSANYFMDQYALKQRQYGRNFISIQWGGWQLTGMGKAATENNDQSIIHNIKRLSPLILGFDPQIGVAAFHKLVRMKSSHTLVTGFNSQDLEEVKNIAFFELSKELQDDMQQPVEQTSTSESIEEIRSFVTTTWTNVLELEEEPDIHENYFSFGGDSIQGIDIAYELSQKYQLQLDANILFQHDTIDSLSLFVHSQLNVPKSKETISSIPKATPL</sequence>
<dbReference type="CDD" id="cd00833">
    <property type="entry name" value="PKS"/>
    <property type="match status" value="1"/>
</dbReference>
<dbReference type="InterPro" id="IPR032821">
    <property type="entry name" value="PKS_assoc"/>
</dbReference>
<dbReference type="InterPro" id="IPR001242">
    <property type="entry name" value="Condensation_dom"/>
</dbReference>
<dbReference type="InterPro" id="IPR057326">
    <property type="entry name" value="KR_dom"/>
</dbReference>
<dbReference type="Gene3D" id="3.30.300.30">
    <property type="match status" value="1"/>
</dbReference>
<dbReference type="Proteomes" id="UP001526147">
    <property type="component" value="Unassembled WGS sequence"/>
</dbReference>
<dbReference type="SUPFAM" id="SSF56801">
    <property type="entry name" value="Acetyl-CoA synthetase-like"/>
    <property type="match status" value="1"/>
</dbReference>
<dbReference type="EMBL" id="JAOYEY010000049">
    <property type="protein sequence ID" value="MCV9888135.1"/>
    <property type="molecule type" value="Genomic_DNA"/>
</dbReference>
<proteinExistence type="inferred from homology"/>
<dbReference type="CDD" id="cd05930">
    <property type="entry name" value="A_NRPS"/>
    <property type="match status" value="1"/>
</dbReference>
<keyword evidence="4" id="KW-0597">Phosphoprotein</keyword>
<dbReference type="Pfam" id="PF08659">
    <property type="entry name" value="KR"/>
    <property type="match status" value="1"/>
</dbReference>
<dbReference type="NCBIfam" id="TIGR01733">
    <property type="entry name" value="AA-adenyl-dom"/>
    <property type="match status" value="1"/>
</dbReference>